<evidence type="ECO:0000313" key="5">
    <source>
        <dbReference type="Proteomes" id="UP001632038"/>
    </source>
</evidence>
<comment type="caution">
    <text evidence="4">The sequence shown here is derived from an EMBL/GenBank/DDBJ whole genome shotgun (WGS) entry which is preliminary data.</text>
</comment>
<feature type="region of interest" description="Disordered" evidence="1">
    <location>
        <begin position="221"/>
        <end position="246"/>
    </location>
</feature>
<dbReference type="Pfam" id="PF12215">
    <property type="entry name" value="Glyco_hydr_116N"/>
    <property type="match status" value="2"/>
</dbReference>
<dbReference type="InterPro" id="IPR024462">
    <property type="entry name" value="GH116_N"/>
</dbReference>
<dbReference type="EMBL" id="JAVIJP010000028">
    <property type="protein sequence ID" value="KAL3634373.1"/>
    <property type="molecule type" value="Genomic_DNA"/>
</dbReference>
<dbReference type="Proteomes" id="UP001632038">
    <property type="component" value="Unassembled WGS sequence"/>
</dbReference>
<reference evidence="5" key="1">
    <citation type="journal article" date="2024" name="IScience">
        <title>Strigolactones Initiate the Formation of Haustorium-like Structures in Castilleja.</title>
        <authorList>
            <person name="Buerger M."/>
            <person name="Peterson D."/>
            <person name="Chory J."/>
        </authorList>
    </citation>
    <scope>NUCLEOTIDE SEQUENCE [LARGE SCALE GENOMIC DNA]</scope>
</reference>
<feature type="domain" description="Glycosyl-hydrolase family 116 N-terminal" evidence="3">
    <location>
        <begin position="2"/>
        <end position="31"/>
    </location>
</feature>
<evidence type="ECO:0000259" key="2">
    <source>
        <dbReference type="Pfam" id="PF04685"/>
    </source>
</evidence>
<protein>
    <submittedName>
        <fullName evidence="4">Uncharacterized protein</fullName>
    </submittedName>
</protein>
<proteinExistence type="predicted"/>
<dbReference type="AlphaFoldDB" id="A0ABD3CWJ1"/>
<dbReference type="Pfam" id="PF04685">
    <property type="entry name" value="DUF608"/>
    <property type="match status" value="1"/>
</dbReference>
<organism evidence="4 5">
    <name type="scientific">Castilleja foliolosa</name>
    <dbReference type="NCBI Taxonomy" id="1961234"/>
    <lineage>
        <taxon>Eukaryota</taxon>
        <taxon>Viridiplantae</taxon>
        <taxon>Streptophyta</taxon>
        <taxon>Embryophyta</taxon>
        <taxon>Tracheophyta</taxon>
        <taxon>Spermatophyta</taxon>
        <taxon>Magnoliopsida</taxon>
        <taxon>eudicotyledons</taxon>
        <taxon>Gunneridae</taxon>
        <taxon>Pentapetalae</taxon>
        <taxon>asterids</taxon>
        <taxon>lamiids</taxon>
        <taxon>Lamiales</taxon>
        <taxon>Orobanchaceae</taxon>
        <taxon>Pedicularideae</taxon>
        <taxon>Castillejinae</taxon>
        <taxon>Castilleja</taxon>
    </lineage>
</organism>
<feature type="compositionally biased region" description="Basic and acidic residues" evidence="1">
    <location>
        <begin position="231"/>
        <end position="246"/>
    </location>
</feature>
<sequence length="301" mass="34091">MYCRQISPFIPHDYRESSLPTAIFVYTMTAKDNPLVTYAIAACEIQNVSVSVLHCFGLNEGSCVTAKDMWGKMAQTDTLIEIISSRDRACHHHPVRHIVLQFLLVEPHGKCTIAFSVAWSSPKVKFCKGKSYHRRYTKYYGTSKMREGTWCMIRLRNISTGRKRMKNGKILLLKMIQCQNGTNLPCSTSSKNSSGIKSIITDKKTSEKPEANIAHRSAVTAKDSALNGSDSSRRYSDEDESITHEPINDNNDVGKFLYLEGVEYIMWCTYDAHFYASFALLELFPKIELSIQREFAKAVLS</sequence>
<gene>
    <name evidence="4" type="ORF">CASFOL_021427</name>
</gene>
<evidence type="ECO:0000313" key="4">
    <source>
        <dbReference type="EMBL" id="KAL3634373.1"/>
    </source>
</evidence>
<name>A0ABD3CWJ1_9LAMI</name>
<dbReference type="PANTHER" id="PTHR12654">
    <property type="entry name" value="BILE ACID BETA-GLUCOSIDASE-RELATED"/>
    <property type="match status" value="1"/>
</dbReference>
<evidence type="ECO:0000256" key="1">
    <source>
        <dbReference type="SAM" id="MobiDB-lite"/>
    </source>
</evidence>
<dbReference type="PANTHER" id="PTHR12654:SF0">
    <property type="entry name" value="NON-LYSOSOMAL GLUCOSYLCERAMIDASE"/>
    <property type="match status" value="1"/>
</dbReference>
<evidence type="ECO:0000259" key="3">
    <source>
        <dbReference type="Pfam" id="PF12215"/>
    </source>
</evidence>
<dbReference type="InterPro" id="IPR052566">
    <property type="entry name" value="Non-lysos_glucosylceramidase"/>
</dbReference>
<feature type="domain" description="Glycosyl-hydrolase family 116 N-terminal" evidence="3">
    <location>
        <begin position="32"/>
        <end position="145"/>
    </location>
</feature>
<feature type="domain" description="Glycosyl-hydrolase family 116 catalytic region" evidence="2">
    <location>
        <begin position="254"/>
        <end position="300"/>
    </location>
</feature>
<dbReference type="InterPro" id="IPR006775">
    <property type="entry name" value="GH116_catalytic"/>
</dbReference>
<keyword evidence="5" id="KW-1185">Reference proteome</keyword>
<accession>A0ABD3CWJ1</accession>